<keyword evidence="7" id="KW-1185">Reference proteome</keyword>
<evidence type="ECO:0000256" key="3">
    <source>
        <dbReference type="ARBA" id="ARBA00023163"/>
    </source>
</evidence>
<keyword evidence="3" id="KW-0804">Transcription</keyword>
<organism evidence="6 7">
    <name type="scientific">Cupriavidus basilensis</name>
    <dbReference type="NCBI Taxonomy" id="68895"/>
    <lineage>
        <taxon>Bacteria</taxon>
        <taxon>Pseudomonadati</taxon>
        <taxon>Pseudomonadota</taxon>
        <taxon>Betaproteobacteria</taxon>
        <taxon>Burkholderiales</taxon>
        <taxon>Burkholderiaceae</taxon>
        <taxon>Cupriavidus</taxon>
    </lineage>
</organism>
<dbReference type="InterPro" id="IPR046335">
    <property type="entry name" value="LacI/GalR-like_sensor"/>
</dbReference>
<evidence type="ECO:0000256" key="4">
    <source>
        <dbReference type="SAM" id="MobiDB-lite"/>
    </source>
</evidence>
<evidence type="ECO:0000259" key="5">
    <source>
        <dbReference type="PROSITE" id="PS50932"/>
    </source>
</evidence>
<dbReference type="KEGG" id="cbw:RR42_m0796"/>
<dbReference type="GO" id="GO:0003700">
    <property type="term" value="F:DNA-binding transcription factor activity"/>
    <property type="evidence" value="ECO:0007669"/>
    <property type="project" value="TreeGrafter"/>
</dbReference>
<feature type="domain" description="HTH lacI-type" evidence="5">
    <location>
        <begin position="59"/>
        <end position="113"/>
    </location>
</feature>
<sequence>MVRALSWRPCRPCAQPAFFASFTTFMASSRKPTASRTAPRTAPRSAPTPAPAGRATGSVTLADVAKIAGVSPITVSRVVNQPGLVSAGTVARVQEAIQRTGYVPNLLAGGLASRRSRLIAAIVPTIANSIFADTIQALTDRFSQAGYQLMLGLSGYAATREQDLLAAILSRRPDGIVLTGIAHTADTRRRLLAARVPVVETWDITPTPIDMLVGFSHEKVGQTVAEFLHARGYRRPAILSASDQRAESRRLGFLDAFGRHGITEVPSSIVPAPSSLGLGREGLARLLDGGARPDVVFCSSDTLAQGALSEARARGLKVPEQLAVMGFGDLNFAAHTYPALSTVRIDGPAIGRTAAECLLARIDAREVGERIIDLGFEVIQRESA</sequence>
<keyword evidence="1" id="KW-0805">Transcription regulation</keyword>
<dbReference type="PROSITE" id="PS00356">
    <property type="entry name" value="HTH_LACI_1"/>
    <property type="match status" value="1"/>
</dbReference>
<dbReference type="PANTHER" id="PTHR30146:SF33">
    <property type="entry name" value="TRANSCRIPTIONAL REGULATOR"/>
    <property type="match status" value="1"/>
</dbReference>
<dbReference type="InterPro" id="IPR000843">
    <property type="entry name" value="HTH_LacI"/>
</dbReference>
<accession>A0A0C4Y5Q5</accession>
<dbReference type="AlphaFoldDB" id="A0A0C4Y5Q5"/>
<proteinExistence type="predicted"/>
<dbReference type="Gene3D" id="3.40.50.2300">
    <property type="match status" value="2"/>
</dbReference>
<evidence type="ECO:0000313" key="6">
    <source>
        <dbReference type="EMBL" id="AJG18208.1"/>
    </source>
</evidence>
<dbReference type="PROSITE" id="PS50932">
    <property type="entry name" value="HTH_LACI_2"/>
    <property type="match status" value="1"/>
</dbReference>
<dbReference type="InterPro" id="IPR010982">
    <property type="entry name" value="Lambda_DNA-bd_dom_sf"/>
</dbReference>
<dbReference type="InterPro" id="IPR028082">
    <property type="entry name" value="Peripla_BP_I"/>
</dbReference>
<dbReference type="PANTHER" id="PTHR30146">
    <property type="entry name" value="LACI-RELATED TRANSCRIPTIONAL REPRESSOR"/>
    <property type="match status" value="1"/>
</dbReference>
<feature type="region of interest" description="Disordered" evidence="4">
    <location>
        <begin position="30"/>
        <end position="55"/>
    </location>
</feature>
<dbReference type="SUPFAM" id="SSF53822">
    <property type="entry name" value="Periplasmic binding protein-like I"/>
    <property type="match status" value="1"/>
</dbReference>
<evidence type="ECO:0000313" key="7">
    <source>
        <dbReference type="Proteomes" id="UP000031843"/>
    </source>
</evidence>
<dbReference type="Proteomes" id="UP000031843">
    <property type="component" value="Chromosome main"/>
</dbReference>
<dbReference type="PRINTS" id="PR00036">
    <property type="entry name" value="HTHLACI"/>
</dbReference>
<dbReference type="Gene3D" id="1.10.260.40">
    <property type="entry name" value="lambda repressor-like DNA-binding domains"/>
    <property type="match status" value="1"/>
</dbReference>
<dbReference type="Pfam" id="PF00356">
    <property type="entry name" value="LacI"/>
    <property type="match status" value="1"/>
</dbReference>
<evidence type="ECO:0000256" key="2">
    <source>
        <dbReference type="ARBA" id="ARBA00023125"/>
    </source>
</evidence>
<dbReference type="Pfam" id="PF13377">
    <property type="entry name" value="Peripla_BP_3"/>
    <property type="match status" value="1"/>
</dbReference>
<gene>
    <name evidence="6" type="ORF">RR42_m0796</name>
</gene>
<dbReference type="GO" id="GO:0000976">
    <property type="term" value="F:transcription cis-regulatory region binding"/>
    <property type="evidence" value="ECO:0007669"/>
    <property type="project" value="TreeGrafter"/>
</dbReference>
<evidence type="ECO:0000256" key="1">
    <source>
        <dbReference type="ARBA" id="ARBA00023015"/>
    </source>
</evidence>
<reference evidence="6 7" key="1">
    <citation type="journal article" date="2015" name="Genome Announc.">
        <title>Complete Genome Sequence of Cupriavidus basilensis 4G11, Isolated from the Oak Ridge Field Research Center Site.</title>
        <authorList>
            <person name="Ray J."/>
            <person name="Waters R.J."/>
            <person name="Skerker J.M."/>
            <person name="Kuehl J.V."/>
            <person name="Price M.N."/>
            <person name="Huang J."/>
            <person name="Chakraborty R."/>
            <person name="Arkin A.P."/>
            <person name="Deutschbauer A."/>
        </authorList>
    </citation>
    <scope>NUCLEOTIDE SEQUENCE [LARGE SCALE GENOMIC DNA]</scope>
    <source>
        <strain evidence="6">4G11</strain>
    </source>
</reference>
<dbReference type="SMART" id="SM00354">
    <property type="entry name" value="HTH_LACI"/>
    <property type="match status" value="1"/>
</dbReference>
<keyword evidence="2" id="KW-0238">DNA-binding</keyword>
<dbReference type="CDD" id="cd01392">
    <property type="entry name" value="HTH_LacI"/>
    <property type="match status" value="1"/>
</dbReference>
<dbReference type="STRING" id="68895.RR42_m0796"/>
<name>A0A0C4Y5Q5_9BURK</name>
<dbReference type="EMBL" id="CP010536">
    <property type="protein sequence ID" value="AJG18208.1"/>
    <property type="molecule type" value="Genomic_DNA"/>
</dbReference>
<protein>
    <submittedName>
        <fullName evidence="6">Transcriptional regulator, LacI family</fullName>
    </submittedName>
</protein>
<dbReference type="CDD" id="cd01575">
    <property type="entry name" value="PBP1_GntR"/>
    <property type="match status" value="1"/>
</dbReference>
<dbReference type="SUPFAM" id="SSF47413">
    <property type="entry name" value="lambda repressor-like DNA-binding domains"/>
    <property type="match status" value="1"/>
</dbReference>